<sequence>MKRLILFLSVTFISFYVASDDAASENVEIEVIEIIGSQEEALEIAGSASVITTEDLKIYEYTDIHKILSTVPGINFRPEEGYGLRPNISIRGTYADRSGKVTLMEDGILIAPAPYASSSAYYFPTTPRLAGIEVLKGPAAISHGPYTVGGAINLLSTPIPDETGGLFNQELGEDQTSRTHFHYGVVQDNVAFLIESHLWKTDGFDSIMNSNENTGFDKDDVVVKLRLNSDPESEGIYHELNLKYQDSDESSDQSYVGLAEADFRRDPHERYGLTAYDNMDNAHDTFSLNYIADMGDLEFSATIYENDFARNWFKVDKIDNGKVYGLGNGINNIIAAANTGNLDAMSILHGTNSQDIEIKLKNNNRAYISEGTDIKIQYSTDKQTFTAGYRSTEDSEDRFQIYEYATWSGGNLSTLSKGSAPGYSSNNRVTEAEATAFYVNEEVNIGSLSLSLGFRTENWEITQERYVDSARSAINTEKGYPKKLADSDNSLFGFGATYEVNDSTSVFLGFHEGFTPTSGGADPEEADNMELGMRYIQGSTFVELVYFDTDYQNMFG</sequence>
<keyword evidence="3" id="KW-0812">Transmembrane</keyword>
<proteinExistence type="predicted"/>
<keyword evidence="2" id="KW-0813">Transport</keyword>
<dbReference type="EMBL" id="UINC01000451">
    <property type="protein sequence ID" value="SUZ55597.1"/>
    <property type="molecule type" value="Genomic_DNA"/>
</dbReference>
<evidence type="ECO:0000256" key="6">
    <source>
        <dbReference type="ARBA" id="ARBA00023237"/>
    </source>
</evidence>
<dbReference type="AlphaFoldDB" id="A0A381NM50"/>
<evidence type="ECO:0000259" key="7">
    <source>
        <dbReference type="Pfam" id="PF00593"/>
    </source>
</evidence>
<dbReference type="InterPro" id="IPR012910">
    <property type="entry name" value="Plug_dom"/>
</dbReference>
<evidence type="ECO:0000256" key="4">
    <source>
        <dbReference type="ARBA" id="ARBA00023077"/>
    </source>
</evidence>
<dbReference type="GO" id="GO:0033214">
    <property type="term" value="P:siderophore-iron import into cell"/>
    <property type="evidence" value="ECO:0007669"/>
    <property type="project" value="TreeGrafter"/>
</dbReference>
<dbReference type="SUPFAM" id="SSF56935">
    <property type="entry name" value="Porins"/>
    <property type="match status" value="1"/>
</dbReference>
<keyword evidence="5" id="KW-0472">Membrane</keyword>
<dbReference type="InterPro" id="IPR000531">
    <property type="entry name" value="Beta-barrel_TonB"/>
</dbReference>
<accession>A0A381NM50</accession>
<dbReference type="GO" id="GO:0009279">
    <property type="term" value="C:cell outer membrane"/>
    <property type="evidence" value="ECO:0007669"/>
    <property type="project" value="UniProtKB-SubCell"/>
</dbReference>
<gene>
    <name evidence="9" type="ORF">METZ01_LOCUS8451</name>
</gene>
<dbReference type="Gene3D" id="2.40.170.20">
    <property type="entry name" value="TonB-dependent receptor, beta-barrel domain"/>
    <property type="match status" value="1"/>
</dbReference>
<dbReference type="PANTHER" id="PTHR30442:SF0">
    <property type="entry name" value="FE(3+) DICITRATE TRANSPORT PROTEIN FECA"/>
    <property type="match status" value="1"/>
</dbReference>
<organism evidence="9">
    <name type="scientific">marine metagenome</name>
    <dbReference type="NCBI Taxonomy" id="408172"/>
    <lineage>
        <taxon>unclassified sequences</taxon>
        <taxon>metagenomes</taxon>
        <taxon>ecological metagenomes</taxon>
    </lineage>
</organism>
<dbReference type="InterPro" id="IPR036942">
    <property type="entry name" value="Beta-barrel_TonB_sf"/>
</dbReference>
<reference evidence="9" key="1">
    <citation type="submission" date="2018-05" db="EMBL/GenBank/DDBJ databases">
        <authorList>
            <person name="Lanie J.A."/>
            <person name="Ng W.-L."/>
            <person name="Kazmierczak K.M."/>
            <person name="Andrzejewski T.M."/>
            <person name="Davidsen T.M."/>
            <person name="Wayne K.J."/>
            <person name="Tettelin H."/>
            <person name="Glass J.I."/>
            <person name="Rusch D."/>
            <person name="Podicherti R."/>
            <person name="Tsui H.-C.T."/>
            <person name="Winkler M.E."/>
        </authorList>
    </citation>
    <scope>NUCLEOTIDE SEQUENCE</scope>
</reference>
<evidence type="ECO:0000256" key="3">
    <source>
        <dbReference type="ARBA" id="ARBA00022692"/>
    </source>
</evidence>
<evidence type="ECO:0000259" key="8">
    <source>
        <dbReference type="Pfam" id="PF07715"/>
    </source>
</evidence>
<comment type="subcellular location">
    <subcellularLocation>
        <location evidence="1">Cell outer membrane</location>
        <topology evidence="1">Multi-pass membrane protein</topology>
    </subcellularLocation>
</comment>
<dbReference type="Gene3D" id="2.170.130.10">
    <property type="entry name" value="TonB-dependent receptor, plug domain"/>
    <property type="match status" value="1"/>
</dbReference>
<name>A0A381NM50_9ZZZZ</name>
<feature type="domain" description="TonB-dependent receptor-like beta-barrel" evidence="7">
    <location>
        <begin position="244"/>
        <end position="554"/>
    </location>
</feature>
<evidence type="ECO:0000313" key="9">
    <source>
        <dbReference type="EMBL" id="SUZ55597.1"/>
    </source>
</evidence>
<evidence type="ECO:0000256" key="1">
    <source>
        <dbReference type="ARBA" id="ARBA00004571"/>
    </source>
</evidence>
<feature type="non-terminal residue" evidence="9">
    <location>
        <position position="556"/>
    </location>
</feature>
<keyword evidence="6" id="KW-0998">Cell outer membrane</keyword>
<evidence type="ECO:0000256" key="5">
    <source>
        <dbReference type="ARBA" id="ARBA00023136"/>
    </source>
</evidence>
<dbReference type="Pfam" id="PF00593">
    <property type="entry name" value="TonB_dep_Rec_b-barrel"/>
    <property type="match status" value="1"/>
</dbReference>
<dbReference type="PANTHER" id="PTHR30442">
    <property type="entry name" value="IRON III DICITRATE TRANSPORT PROTEIN FECA"/>
    <property type="match status" value="1"/>
</dbReference>
<dbReference type="PROSITE" id="PS52016">
    <property type="entry name" value="TONB_DEPENDENT_REC_3"/>
    <property type="match status" value="1"/>
</dbReference>
<evidence type="ECO:0000256" key="2">
    <source>
        <dbReference type="ARBA" id="ARBA00022448"/>
    </source>
</evidence>
<dbReference type="InterPro" id="IPR039426">
    <property type="entry name" value="TonB-dep_rcpt-like"/>
</dbReference>
<feature type="domain" description="TonB-dependent receptor plug" evidence="8">
    <location>
        <begin position="42"/>
        <end position="151"/>
    </location>
</feature>
<protein>
    <recommendedName>
        <fullName evidence="10">TonB-dependent receptor plug domain-containing protein</fullName>
    </recommendedName>
</protein>
<evidence type="ECO:0008006" key="10">
    <source>
        <dbReference type="Google" id="ProtNLM"/>
    </source>
</evidence>
<dbReference type="InterPro" id="IPR037066">
    <property type="entry name" value="Plug_dom_sf"/>
</dbReference>
<keyword evidence="4" id="KW-0798">TonB box</keyword>
<dbReference type="Pfam" id="PF07715">
    <property type="entry name" value="Plug"/>
    <property type="match status" value="1"/>
</dbReference>